<keyword evidence="2" id="KW-0812">Transmembrane</keyword>
<sequence>MQHNYARKQYPSIQQPPNSNNAHWSNSTGRKIRYHEAPTYAQEPPAPYTSNNNFGGGGGGIDNGKRIEITREIFKVQRRFDLVKWFKRHPKTVMCFSYFCVLIIGITLGFVPYITMYMNACQSDRKLLTDFQGLIERYNDTNIVTNTGASSGGMPLTAPVYGMLPHRASARGNQEIELTCQGAIHISDITYNGVRGTTDDVKNLNKYCAKQIIQSRDTKRCVVSLQLVYKRGMYGEDTVTDIYYRCVKP</sequence>
<organism evidence="3 4">
    <name type="scientific">Clytia hemisphaerica</name>
    <dbReference type="NCBI Taxonomy" id="252671"/>
    <lineage>
        <taxon>Eukaryota</taxon>
        <taxon>Metazoa</taxon>
        <taxon>Cnidaria</taxon>
        <taxon>Hydrozoa</taxon>
        <taxon>Hydroidolina</taxon>
        <taxon>Leptothecata</taxon>
        <taxon>Obeliida</taxon>
        <taxon>Clytiidae</taxon>
        <taxon>Clytia</taxon>
    </lineage>
</organism>
<evidence type="ECO:0000313" key="3">
    <source>
        <dbReference type="EnsemblMetazoa" id="CLYHEMP004460.1"/>
    </source>
</evidence>
<dbReference type="Proteomes" id="UP000594262">
    <property type="component" value="Unplaced"/>
</dbReference>
<feature type="region of interest" description="Disordered" evidence="1">
    <location>
        <begin position="41"/>
        <end position="61"/>
    </location>
</feature>
<keyword evidence="2" id="KW-1133">Transmembrane helix</keyword>
<proteinExistence type="predicted"/>
<accession>A0A7M5V6I4</accession>
<dbReference type="GeneID" id="136805869"/>
<feature type="region of interest" description="Disordered" evidence="1">
    <location>
        <begin position="1"/>
        <end position="26"/>
    </location>
</feature>
<keyword evidence="4" id="KW-1185">Reference proteome</keyword>
<evidence type="ECO:0000256" key="1">
    <source>
        <dbReference type="SAM" id="MobiDB-lite"/>
    </source>
</evidence>
<name>A0A7M5V6I4_9CNID</name>
<reference evidence="3" key="1">
    <citation type="submission" date="2021-01" db="UniProtKB">
        <authorList>
            <consortium name="EnsemblMetazoa"/>
        </authorList>
    </citation>
    <scope>IDENTIFICATION</scope>
</reference>
<evidence type="ECO:0000313" key="4">
    <source>
        <dbReference type="Proteomes" id="UP000594262"/>
    </source>
</evidence>
<feature type="compositionally biased region" description="Polar residues" evidence="1">
    <location>
        <begin position="11"/>
        <end position="26"/>
    </location>
</feature>
<evidence type="ECO:0000256" key="2">
    <source>
        <dbReference type="SAM" id="Phobius"/>
    </source>
</evidence>
<keyword evidence="2" id="KW-0472">Membrane</keyword>
<protein>
    <submittedName>
        <fullName evidence="3">Uncharacterized protein</fullName>
    </submittedName>
</protein>
<dbReference type="EnsemblMetazoa" id="CLYHEMT004460.1">
    <property type="protein sequence ID" value="CLYHEMP004460.1"/>
    <property type="gene ID" value="CLYHEMG004460"/>
</dbReference>
<dbReference type="AlphaFoldDB" id="A0A7M5V6I4"/>
<dbReference type="RefSeq" id="XP_066918537.1">
    <property type="nucleotide sequence ID" value="XM_067062436.1"/>
</dbReference>
<feature type="transmembrane region" description="Helical" evidence="2">
    <location>
        <begin position="95"/>
        <end position="118"/>
    </location>
</feature>